<protein>
    <recommendedName>
        <fullName evidence="6">Capsular polysaccharide transport system permease protein</fullName>
    </recommendedName>
</protein>
<feature type="transmembrane region" description="Helical" evidence="3">
    <location>
        <begin position="388"/>
        <end position="408"/>
    </location>
</feature>
<gene>
    <name evidence="4" type="ORF">NUTIK01_19280</name>
</gene>
<dbReference type="Proteomes" id="UP001187221">
    <property type="component" value="Unassembled WGS sequence"/>
</dbReference>
<evidence type="ECO:0000313" key="5">
    <source>
        <dbReference type="Proteomes" id="UP001187221"/>
    </source>
</evidence>
<evidence type="ECO:0000256" key="1">
    <source>
        <dbReference type="SAM" id="Coils"/>
    </source>
</evidence>
<dbReference type="InterPro" id="IPR050445">
    <property type="entry name" value="Bact_polysacc_biosynth/exp"/>
</dbReference>
<feature type="coiled-coil region" evidence="1">
    <location>
        <begin position="260"/>
        <end position="287"/>
    </location>
</feature>
<accession>A0ABQ6PAR0</accession>
<organism evidence="4 5">
    <name type="scientific">Novosphingobium pituita</name>
    <dbReference type="NCBI Taxonomy" id="3056842"/>
    <lineage>
        <taxon>Bacteria</taxon>
        <taxon>Pseudomonadati</taxon>
        <taxon>Pseudomonadota</taxon>
        <taxon>Alphaproteobacteria</taxon>
        <taxon>Sphingomonadales</taxon>
        <taxon>Sphingomonadaceae</taxon>
        <taxon>Novosphingobium</taxon>
    </lineage>
</organism>
<dbReference type="EMBL" id="BTFW01000001">
    <property type="protein sequence ID" value="GMM61151.1"/>
    <property type="molecule type" value="Genomic_DNA"/>
</dbReference>
<name>A0ABQ6PAR0_9SPHN</name>
<comment type="caution">
    <text evidence="4">The sequence shown here is derived from an EMBL/GenBank/DDBJ whole genome shotgun (WGS) entry which is preliminary data.</text>
</comment>
<evidence type="ECO:0000256" key="3">
    <source>
        <dbReference type="SAM" id="Phobius"/>
    </source>
</evidence>
<proteinExistence type="predicted"/>
<evidence type="ECO:0008006" key="6">
    <source>
        <dbReference type="Google" id="ProtNLM"/>
    </source>
</evidence>
<keyword evidence="1" id="KW-0175">Coiled coil</keyword>
<evidence type="ECO:0000313" key="4">
    <source>
        <dbReference type="EMBL" id="GMM61151.1"/>
    </source>
</evidence>
<dbReference type="PANTHER" id="PTHR32309">
    <property type="entry name" value="TYROSINE-PROTEIN KINASE"/>
    <property type="match status" value="1"/>
</dbReference>
<keyword evidence="3" id="KW-0472">Membrane</keyword>
<sequence length="413" mass="44619">MTAPTILADPPSSHPPTSHPQHADQKPAPAAEIPAMAPSFPLPALRPARRALRVRHIVLGLATASSLLAGLYWGLLASDLYVCEAQVVVVRADMGGVDPGGLGGLLSGLPGGGNRADQMLLRSHLLSLDMLARLDAELHLRQRYADHAHDPLARLRDAHAPLARFADYMKRRIAIDYDDNEGVLHVEAAAFDPQTAQAIVATMLREGAQFMNRNDHRLAQVQVDFLSGEAQRMGARNEAARKALLAYQNKAGMVSPEDTLQSVAGTIAQLEARRSALQTQLGTLEAYLVPSHPDVVALRQQIAAVDGELARERDRAASNAPGALNRSADAFRQLEQEAQFSQGLYQTTLAALEKGRITAMQAMKQVSVIQSPSLPEYPARPRRFVNTLVFTLAAFLTAGIALLLVAVVRDHID</sequence>
<dbReference type="RefSeq" id="WP_317974862.1">
    <property type="nucleotide sequence ID" value="NZ_BTFW01000001.1"/>
</dbReference>
<reference evidence="4 5" key="1">
    <citation type="submission" date="2023-06" db="EMBL/GenBank/DDBJ databases">
        <title>Draft genome sequence of Novosphingobium sp. strain IK01.</title>
        <authorList>
            <person name="Hatamoto M."/>
            <person name="Ikarashi T."/>
            <person name="Yamaguchi T."/>
        </authorList>
    </citation>
    <scope>NUCLEOTIDE SEQUENCE [LARGE SCALE GENOMIC DNA]</scope>
    <source>
        <strain evidence="4 5">IK01</strain>
    </source>
</reference>
<keyword evidence="3" id="KW-0812">Transmembrane</keyword>
<dbReference type="PANTHER" id="PTHR32309:SF13">
    <property type="entry name" value="FERRIC ENTEROBACTIN TRANSPORT PROTEIN FEPE"/>
    <property type="match status" value="1"/>
</dbReference>
<feature type="region of interest" description="Disordered" evidence="2">
    <location>
        <begin position="1"/>
        <end position="29"/>
    </location>
</feature>
<keyword evidence="3" id="KW-1133">Transmembrane helix</keyword>
<feature type="transmembrane region" description="Helical" evidence="3">
    <location>
        <begin position="56"/>
        <end position="75"/>
    </location>
</feature>
<keyword evidence="5" id="KW-1185">Reference proteome</keyword>
<evidence type="ECO:0000256" key="2">
    <source>
        <dbReference type="SAM" id="MobiDB-lite"/>
    </source>
</evidence>